<reference evidence="1" key="1">
    <citation type="submission" date="2022-06" db="EMBL/GenBank/DDBJ databases">
        <title>Fusarium solani species complex genomes reveal bases of compartmentalisation and animal pathogenesis.</title>
        <authorList>
            <person name="Tsai I.J."/>
        </authorList>
    </citation>
    <scope>NUCLEOTIDE SEQUENCE</scope>
    <source>
        <strain evidence="1">Fu6.1</strain>
    </source>
</reference>
<gene>
    <name evidence="1" type="ORF">NCS57_00418500</name>
</gene>
<name>A0ACC0R4R4_9HYPO</name>
<evidence type="ECO:0000313" key="1">
    <source>
        <dbReference type="EMBL" id="KAI8675183.1"/>
    </source>
</evidence>
<keyword evidence="2" id="KW-1185">Reference proteome</keyword>
<organism evidence="1 2">
    <name type="scientific">Fusarium keratoplasticum</name>
    <dbReference type="NCBI Taxonomy" id="1328300"/>
    <lineage>
        <taxon>Eukaryota</taxon>
        <taxon>Fungi</taxon>
        <taxon>Dikarya</taxon>
        <taxon>Ascomycota</taxon>
        <taxon>Pezizomycotina</taxon>
        <taxon>Sordariomycetes</taxon>
        <taxon>Hypocreomycetidae</taxon>
        <taxon>Hypocreales</taxon>
        <taxon>Nectriaceae</taxon>
        <taxon>Fusarium</taxon>
        <taxon>Fusarium solani species complex</taxon>
    </lineage>
</organism>
<accession>A0ACC0R4R4</accession>
<dbReference type="EMBL" id="CM046505">
    <property type="protein sequence ID" value="KAI8675183.1"/>
    <property type="molecule type" value="Genomic_DNA"/>
</dbReference>
<sequence length="643" mass="71302">MAPGHDDQPLSLRPNPVADRRPKNIADFIARVNAQPGGFRALSEDKLREEIAAHDAANGDAAEDKDVDMAETGQDEDDEDEDQEVERDPQEVRMEVLRNIEQVNFGLDIIAGNTAFLTLDFLSLLLSKQNPTQAGVTLSQGLRDIAGIGTMGFDKLDDPTVSPAKAKDHEDVAVGWTIMKVNKTRDAAEEACKFLQKEIAAEGRYWDEIVAVQKNGWSISRVPKERHTLGVRFGFSEAASDFRNNGLAPMRRGDDGAVQLDCGRLGGVSERLVVTLEKDGKVTGRSALPAQTTDDAPLEARVLEARNTIFSQELWYEIRREARNLAAYDVKPDGSRLTCDLDPTSKSKLTIELVPLGSQPLLDESLPDNHLAEMAAISLHILLTSAHRHAELIRTRPIPPHVTRTRGQNIHTLVRPVIAYFMHYRHLINATTYVGRIVQSLRHAGLPANFILLTPRVSDPDPADLRAPPSSVPGAMVRNIIPPIDFNLRLTLVPGAVMDVRGRTFLFPVTATYYQVTTPPNSLIARICAPFREGYPTPDALHDYLSTATARVLAEHFRSLLASSPSSTRWVKSIKGDSIRDADKEEFEMRFALTRDPKLLVTGTSQVEGKTLRQEWEWNPDTTPEPASLQDIVQREAKRAFPE</sequence>
<dbReference type="Proteomes" id="UP001065298">
    <property type="component" value="Chromosome 3"/>
</dbReference>
<comment type="caution">
    <text evidence="1">The sequence shown here is derived from an EMBL/GenBank/DDBJ whole genome shotgun (WGS) entry which is preliminary data.</text>
</comment>
<proteinExistence type="predicted"/>
<evidence type="ECO:0000313" key="2">
    <source>
        <dbReference type="Proteomes" id="UP001065298"/>
    </source>
</evidence>
<protein>
    <submittedName>
        <fullName evidence="1">Mediator of RNA polymerase II transcription subunit 17</fullName>
    </submittedName>
</protein>